<name>A0A6G9AML3_9BACT</name>
<proteinExistence type="predicted"/>
<accession>A0A6G9AML3</accession>
<gene>
    <name evidence="1" type="ORF">G8759_14465</name>
</gene>
<sequence>MQTTSSNRSHPSEKMSIERKQAYRAKRLIWMELRLKLLRKHTQEQQACCELGRTERLVLKDTHLEERSRFYEHPNDKPLNWFALLVRQSMELTELSQTNQLNRRKLLIKQTEEEERLEELIAFQEQLYESCQKALSTKLTCNKTQ</sequence>
<reference evidence="1 2" key="1">
    <citation type="submission" date="2020-03" db="EMBL/GenBank/DDBJ databases">
        <authorList>
            <person name="Kim M.K."/>
        </authorList>
    </citation>
    <scope>NUCLEOTIDE SEQUENCE [LARGE SCALE GENOMIC DNA]</scope>
    <source>
        <strain evidence="1 2">BT328</strain>
    </source>
</reference>
<dbReference type="KEGG" id="spib:G8759_14465"/>
<organism evidence="1 2">
    <name type="scientific">Spirosoma aureum</name>
    <dbReference type="NCBI Taxonomy" id="2692134"/>
    <lineage>
        <taxon>Bacteria</taxon>
        <taxon>Pseudomonadati</taxon>
        <taxon>Bacteroidota</taxon>
        <taxon>Cytophagia</taxon>
        <taxon>Cytophagales</taxon>
        <taxon>Cytophagaceae</taxon>
        <taxon>Spirosoma</taxon>
    </lineage>
</organism>
<evidence type="ECO:0000313" key="2">
    <source>
        <dbReference type="Proteomes" id="UP000501802"/>
    </source>
</evidence>
<dbReference type="EMBL" id="CP050063">
    <property type="protein sequence ID" value="QIP13732.1"/>
    <property type="molecule type" value="Genomic_DNA"/>
</dbReference>
<dbReference type="RefSeq" id="WP_167209083.1">
    <property type="nucleotide sequence ID" value="NZ_CP050063.1"/>
</dbReference>
<dbReference type="Proteomes" id="UP000501802">
    <property type="component" value="Chromosome"/>
</dbReference>
<dbReference type="AlphaFoldDB" id="A0A6G9AML3"/>
<evidence type="ECO:0000313" key="1">
    <source>
        <dbReference type="EMBL" id="QIP13732.1"/>
    </source>
</evidence>
<protein>
    <submittedName>
        <fullName evidence="1">Uncharacterized protein</fullName>
    </submittedName>
</protein>
<keyword evidence="2" id="KW-1185">Reference proteome</keyword>